<dbReference type="WBParaSite" id="PSU_v2.g11841.t1">
    <property type="protein sequence ID" value="PSU_v2.g11841.t1"/>
    <property type="gene ID" value="PSU_v2.g11841"/>
</dbReference>
<dbReference type="Proteomes" id="UP000887577">
    <property type="component" value="Unplaced"/>
</dbReference>
<accession>A0A914Y207</accession>
<organism evidence="1 2">
    <name type="scientific">Panagrolaimus superbus</name>
    <dbReference type="NCBI Taxonomy" id="310955"/>
    <lineage>
        <taxon>Eukaryota</taxon>
        <taxon>Metazoa</taxon>
        <taxon>Ecdysozoa</taxon>
        <taxon>Nematoda</taxon>
        <taxon>Chromadorea</taxon>
        <taxon>Rhabditida</taxon>
        <taxon>Tylenchina</taxon>
        <taxon>Panagrolaimomorpha</taxon>
        <taxon>Panagrolaimoidea</taxon>
        <taxon>Panagrolaimidae</taxon>
        <taxon>Panagrolaimus</taxon>
    </lineage>
</organism>
<name>A0A914Y207_9BILA</name>
<keyword evidence="1" id="KW-1185">Reference proteome</keyword>
<dbReference type="AlphaFoldDB" id="A0A914Y207"/>
<proteinExistence type="predicted"/>
<evidence type="ECO:0000313" key="2">
    <source>
        <dbReference type="WBParaSite" id="PSU_v2.g11841.t1"/>
    </source>
</evidence>
<protein>
    <submittedName>
        <fullName evidence="2">Uncharacterized protein</fullName>
    </submittedName>
</protein>
<sequence length="72" mass="8500">MFEKDTVKKIADILPGLKELSYFQIRFLTEIFDFGSVTDFLLKNETISVWLEYDFNAVLSDEYKEDLDLLPK</sequence>
<evidence type="ECO:0000313" key="1">
    <source>
        <dbReference type="Proteomes" id="UP000887577"/>
    </source>
</evidence>
<reference evidence="2" key="1">
    <citation type="submission" date="2022-11" db="UniProtKB">
        <authorList>
            <consortium name="WormBaseParasite"/>
        </authorList>
    </citation>
    <scope>IDENTIFICATION</scope>
</reference>